<keyword evidence="2 4" id="KW-0863">Zinc-finger</keyword>
<feature type="compositionally biased region" description="Low complexity" evidence="5">
    <location>
        <begin position="475"/>
        <end position="493"/>
    </location>
</feature>
<dbReference type="PROSITE" id="PS01358">
    <property type="entry name" value="ZF_RANBP2_1"/>
    <property type="match status" value="1"/>
</dbReference>
<feature type="compositionally biased region" description="Low complexity" evidence="5">
    <location>
        <begin position="409"/>
        <end position="426"/>
    </location>
</feature>
<evidence type="ECO:0000256" key="3">
    <source>
        <dbReference type="ARBA" id="ARBA00022833"/>
    </source>
</evidence>
<feature type="compositionally biased region" description="Polar residues" evidence="5">
    <location>
        <begin position="379"/>
        <end position="399"/>
    </location>
</feature>
<dbReference type="Proteomes" id="UP000268823">
    <property type="component" value="Unassembled WGS sequence"/>
</dbReference>
<evidence type="ECO:0000259" key="6">
    <source>
        <dbReference type="PROSITE" id="PS50199"/>
    </source>
</evidence>
<evidence type="ECO:0000313" key="8">
    <source>
        <dbReference type="EMBL" id="RMY80681.1"/>
    </source>
</evidence>
<dbReference type="AlphaFoldDB" id="A0A3M7EVX5"/>
<reference evidence="8 9" key="1">
    <citation type="journal article" date="2018" name="BMC Genomics">
        <title>Genomic evidence for intraspecific hybridization in a clonal and extremely halotolerant yeast.</title>
        <authorList>
            <person name="Gostincar C."/>
            <person name="Stajich J.E."/>
            <person name="Zupancic J."/>
            <person name="Zalar P."/>
            <person name="Gunde-Cimerman N."/>
        </authorList>
    </citation>
    <scope>NUCLEOTIDE SEQUENCE [LARGE SCALE GENOMIC DNA]</scope>
    <source>
        <strain evidence="8 9">EXF-2788</strain>
    </source>
</reference>
<evidence type="ECO:0000256" key="2">
    <source>
        <dbReference type="ARBA" id="ARBA00022771"/>
    </source>
</evidence>
<proteinExistence type="predicted"/>
<dbReference type="GO" id="GO:0008270">
    <property type="term" value="F:zinc ion binding"/>
    <property type="evidence" value="ECO:0007669"/>
    <property type="project" value="UniProtKB-KW"/>
</dbReference>
<name>A0A3M7EVX5_HORWE</name>
<feature type="region of interest" description="Disordered" evidence="5">
    <location>
        <begin position="288"/>
        <end position="442"/>
    </location>
</feature>
<evidence type="ECO:0000256" key="4">
    <source>
        <dbReference type="PROSITE-ProRule" id="PRU00322"/>
    </source>
</evidence>
<feature type="region of interest" description="Disordered" evidence="5">
    <location>
        <begin position="230"/>
        <end position="260"/>
    </location>
</feature>
<feature type="compositionally biased region" description="Gly residues" evidence="5">
    <location>
        <begin position="522"/>
        <end position="540"/>
    </location>
</feature>
<dbReference type="PANTHER" id="PTHR46622:SF1">
    <property type="entry name" value="DNA-DEPENDENT METALLOPROTEASE WSS1"/>
    <property type="match status" value="1"/>
</dbReference>
<keyword evidence="1" id="KW-0479">Metal-binding</keyword>
<evidence type="ECO:0000256" key="5">
    <source>
        <dbReference type="SAM" id="MobiDB-lite"/>
    </source>
</evidence>
<dbReference type="PROSITE" id="PS50199">
    <property type="entry name" value="ZF_RANBP2_2"/>
    <property type="match status" value="1"/>
</dbReference>
<dbReference type="GO" id="GO:0005634">
    <property type="term" value="C:nucleus"/>
    <property type="evidence" value="ECO:0007669"/>
    <property type="project" value="TreeGrafter"/>
</dbReference>
<dbReference type="VEuPathDB" id="FungiDB:BTJ68_06198"/>
<feature type="region of interest" description="Disordered" evidence="5">
    <location>
        <begin position="186"/>
        <end position="207"/>
    </location>
</feature>
<dbReference type="InterPro" id="IPR013536">
    <property type="entry name" value="WLM_dom"/>
</dbReference>
<dbReference type="PANTHER" id="PTHR46622">
    <property type="entry name" value="DNA-DEPENDENT METALLOPROTEASE WSS1"/>
    <property type="match status" value="1"/>
</dbReference>
<keyword evidence="3" id="KW-0862">Zinc</keyword>
<feature type="domain" description="RanBP2-type" evidence="6">
    <location>
        <begin position="446"/>
        <end position="475"/>
    </location>
</feature>
<dbReference type="InterPro" id="IPR053000">
    <property type="entry name" value="WSS1-like_metalloprotease"/>
</dbReference>
<feature type="compositionally biased region" description="Polar residues" evidence="5">
    <location>
        <begin position="427"/>
        <end position="436"/>
    </location>
</feature>
<feature type="region of interest" description="Disordered" evidence="5">
    <location>
        <begin position="470"/>
        <end position="507"/>
    </location>
</feature>
<dbReference type="GO" id="GO:0008237">
    <property type="term" value="F:metallopeptidase activity"/>
    <property type="evidence" value="ECO:0007669"/>
    <property type="project" value="TreeGrafter"/>
</dbReference>
<evidence type="ECO:0008006" key="10">
    <source>
        <dbReference type="Google" id="ProtNLM"/>
    </source>
</evidence>
<evidence type="ECO:0000256" key="1">
    <source>
        <dbReference type="ARBA" id="ARBA00022723"/>
    </source>
</evidence>
<sequence>MMPQHSPRNRGRTKSGPSGVQRSYASQLKETEALFNSYEHLQGLPRGDAALTMLRKVASLVKPIMRKRGWKVQILAEFLPPEQNLLGLNINKGYRICIRLRYHNNPDLFLPTEQVVDTMLHELSHNVWGDHDSNFHRLWDELRDEQETLMRKGYTGEGFLSEGHRLGGGRYGAPPPHEVRRLARASAEKRQAQGKLSKGSGQRLGGTPLHLYGDVRSIIADQVTQRNTINRGCASGRGDASKLAEQQGRTTFRTKAEEDDANDRAIAQALYELMEQEEERKLKGTFSAAPADGGLAWHPESGLYDPKKESRPLPNERELNDHPSEEEQMRWALQASTNPSPSSSVPPSTSALSPVSPLSPQNINRTISAPPPTHYHHQLPSSTHPNQTKYPHNQPTPTQKPSPKRPRTSHTPSTTTTNPAAPTSSPIDLTTSSSPTPLIDLSDPFNPDEWTCDICTCINPTRFLACDACGTERPSSTASAATATSATVGAAGAPNPTPRHQRPTGRTEGVLAAGSGLRSSGGAVGMGMGKGAWGGGGGGGRGREIEGGREMQGGRGSEVRQSSSSSSSSLGWNCEHCGSFMEHKWWTCSACGAMKGSS</sequence>
<dbReference type="EMBL" id="QWIR01000306">
    <property type="protein sequence ID" value="RMY80681.1"/>
    <property type="molecule type" value="Genomic_DNA"/>
</dbReference>
<feature type="domain" description="WLM" evidence="7">
    <location>
        <begin position="26"/>
        <end position="228"/>
    </location>
</feature>
<evidence type="ECO:0000259" key="7">
    <source>
        <dbReference type="PROSITE" id="PS51397"/>
    </source>
</evidence>
<dbReference type="PROSITE" id="PS51397">
    <property type="entry name" value="WLM"/>
    <property type="match status" value="1"/>
</dbReference>
<dbReference type="InterPro" id="IPR001876">
    <property type="entry name" value="Znf_RanBP2"/>
</dbReference>
<feature type="compositionally biased region" description="Low complexity" evidence="5">
    <location>
        <begin position="335"/>
        <end position="360"/>
    </location>
</feature>
<accession>A0A3M7EVX5</accession>
<dbReference type="GO" id="GO:0006281">
    <property type="term" value="P:DNA repair"/>
    <property type="evidence" value="ECO:0007669"/>
    <property type="project" value="TreeGrafter"/>
</dbReference>
<organism evidence="8 9">
    <name type="scientific">Hortaea werneckii</name>
    <name type="common">Black yeast</name>
    <name type="synonym">Cladosporium werneckii</name>
    <dbReference type="NCBI Taxonomy" id="91943"/>
    <lineage>
        <taxon>Eukaryota</taxon>
        <taxon>Fungi</taxon>
        <taxon>Dikarya</taxon>
        <taxon>Ascomycota</taxon>
        <taxon>Pezizomycotina</taxon>
        <taxon>Dothideomycetes</taxon>
        <taxon>Dothideomycetidae</taxon>
        <taxon>Mycosphaerellales</taxon>
        <taxon>Teratosphaeriaceae</taxon>
        <taxon>Hortaea</taxon>
    </lineage>
</organism>
<gene>
    <name evidence="8" type="ORF">D0861_08537</name>
</gene>
<feature type="region of interest" description="Disordered" evidence="5">
    <location>
        <begin position="1"/>
        <end position="23"/>
    </location>
</feature>
<dbReference type="Gene3D" id="2.30.30.380">
    <property type="entry name" value="Zn-finger domain of Sec23/24"/>
    <property type="match status" value="1"/>
</dbReference>
<feature type="compositionally biased region" description="Basic and acidic residues" evidence="5">
    <location>
        <begin position="305"/>
        <end position="329"/>
    </location>
</feature>
<dbReference type="Pfam" id="PF08325">
    <property type="entry name" value="WLM"/>
    <property type="match status" value="1"/>
</dbReference>
<feature type="region of interest" description="Disordered" evidence="5">
    <location>
        <begin position="521"/>
        <end position="570"/>
    </location>
</feature>
<comment type="caution">
    <text evidence="8">The sequence shown here is derived from an EMBL/GenBank/DDBJ whole genome shotgun (WGS) entry which is preliminary data.</text>
</comment>
<dbReference type="OrthoDB" id="261960at2759"/>
<protein>
    <recommendedName>
        <fullName evidence="10">WLM domain-containing protein</fullName>
    </recommendedName>
</protein>
<evidence type="ECO:0000313" key="9">
    <source>
        <dbReference type="Proteomes" id="UP000268823"/>
    </source>
</evidence>